<evidence type="ECO:0000313" key="2">
    <source>
        <dbReference type="EMBL" id="MDN4479649.1"/>
    </source>
</evidence>
<reference evidence="2" key="1">
    <citation type="submission" date="2023-06" db="EMBL/GenBank/DDBJ databases">
        <title>Egi l300058.</title>
        <authorList>
            <person name="Gao L."/>
            <person name="Fang B.-Z."/>
            <person name="Li W.-J."/>
        </authorList>
    </citation>
    <scope>NUCLEOTIDE SEQUENCE</scope>
    <source>
        <strain evidence="2">EGI L300058</strain>
    </source>
</reference>
<accession>A0ABT8GE59</accession>
<dbReference type="EMBL" id="JAUHQA010000001">
    <property type="protein sequence ID" value="MDN4479649.1"/>
    <property type="molecule type" value="Genomic_DNA"/>
</dbReference>
<organism evidence="2 3">
    <name type="scientific">Demequina muriae</name>
    <dbReference type="NCBI Taxonomy" id="3051664"/>
    <lineage>
        <taxon>Bacteria</taxon>
        <taxon>Bacillati</taxon>
        <taxon>Actinomycetota</taxon>
        <taxon>Actinomycetes</taxon>
        <taxon>Micrococcales</taxon>
        <taxon>Demequinaceae</taxon>
        <taxon>Demequina</taxon>
    </lineage>
</organism>
<comment type="caution">
    <text evidence="2">The sequence shown here is derived from an EMBL/GenBank/DDBJ whole genome shotgun (WGS) entry which is preliminary data.</text>
</comment>
<name>A0ABT8GE59_9MICO</name>
<dbReference type="RefSeq" id="WP_301140824.1">
    <property type="nucleotide sequence ID" value="NZ_JAUHQA010000001.1"/>
</dbReference>
<feature type="region of interest" description="Disordered" evidence="1">
    <location>
        <begin position="86"/>
        <end position="113"/>
    </location>
</feature>
<sequence>MPESKLHEYKAETEQLRSDLDSQIPAELIDSEPTIEAEAREGAEHGPGGEPSSSAWWQVRQYRWLDDSAGSSERAAQAIHDHLVGEGWSYSRERESADGPGVSDGYRRTDDDDGGWYVELTWAETTPDRAESLVLLIVSPMTVLGSDQPKSERTGPVD</sequence>
<protein>
    <submittedName>
        <fullName evidence="2">Uncharacterized protein</fullName>
    </submittedName>
</protein>
<gene>
    <name evidence="2" type="ORF">QQX02_01750</name>
</gene>
<keyword evidence="3" id="KW-1185">Reference proteome</keyword>
<evidence type="ECO:0000256" key="1">
    <source>
        <dbReference type="SAM" id="MobiDB-lite"/>
    </source>
</evidence>
<feature type="compositionally biased region" description="Basic and acidic residues" evidence="1">
    <location>
        <begin position="1"/>
        <end position="20"/>
    </location>
</feature>
<evidence type="ECO:0000313" key="3">
    <source>
        <dbReference type="Proteomes" id="UP001172708"/>
    </source>
</evidence>
<proteinExistence type="predicted"/>
<dbReference type="Proteomes" id="UP001172708">
    <property type="component" value="Unassembled WGS sequence"/>
</dbReference>
<feature type="region of interest" description="Disordered" evidence="1">
    <location>
        <begin position="1"/>
        <end position="54"/>
    </location>
</feature>